<protein>
    <submittedName>
        <fullName evidence="3">Uncharacterized protein</fullName>
    </submittedName>
</protein>
<dbReference type="Pfam" id="PF09735">
    <property type="entry name" value="Nckap1"/>
    <property type="match status" value="1"/>
</dbReference>
<comment type="caution">
    <text evidence="3">The sequence shown here is derived from an EMBL/GenBank/DDBJ whole genome shotgun (WGS) entry which is preliminary data.</text>
</comment>
<feature type="region of interest" description="Disordered" evidence="2">
    <location>
        <begin position="378"/>
        <end position="405"/>
    </location>
</feature>
<dbReference type="GO" id="GO:0030031">
    <property type="term" value="P:cell projection assembly"/>
    <property type="evidence" value="ECO:0007669"/>
    <property type="project" value="TreeGrafter"/>
</dbReference>
<dbReference type="Proteomes" id="UP000775213">
    <property type="component" value="Unassembled WGS sequence"/>
</dbReference>
<dbReference type="Gene3D" id="3.80.10.10">
    <property type="entry name" value="Ribonuclease Inhibitor"/>
    <property type="match status" value="1"/>
</dbReference>
<evidence type="ECO:0000256" key="1">
    <source>
        <dbReference type="ARBA" id="ARBA00037947"/>
    </source>
</evidence>
<dbReference type="SUPFAM" id="SSF52058">
    <property type="entry name" value="L domain-like"/>
    <property type="match status" value="1"/>
</dbReference>
<evidence type="ECO:0000256" key="2">
    <source>
        <dbReference type="SAM" id="MobiDB-lite"/>
    </source>
</evidence>
<evidence type="ECO:0000313" key="4">
    <source>
        <dbReference type="Proteomes" id="UP000775213"/>
    </source>
</evidence>
<dbReference type="PANTHER" id="PTHR12093">
    <property type="entry name" value="NCK-ASSOCIATED PROTEIN 1"/>
    <property type="match status" value="1"/>
</dbReference>
<reference evidence="3 4" key="1">
    <citation type="journal article" date="2021" name="Hortic Res">
        <title>Chromosome-scale assembly of the Dendrobium chrysotoxum genome enhances the understanding of orchid evolution.</title>
        <authorList>
            <person name="Zhang Y."/>
            <person name="Zhang G.Q."/>
            <person name="Zhang D."/>
            <person name="Liu X.D."/>
            <person name="Xu X.Y."/>
            <person name="Sun W.H."/>
            <person name="Yu X."/>
            <person name="Zhu X."/>
            <person name="Wang Z.W."/>
            <person name="Zhao X."/>
            <person name="Zhong W.Y."/>
            <person name="Chen H."/>
            <person name="Yin W.L."/>
            <person name="Huang T."/>
            <person name="Niu S.C."/>
            <person name="Liu Z.J."/>
        </authorList>
    </citation>
    <scope>NUCLEOTIDE SEQUENCE [LARGE SCALE GENOMIC DNA]</scope>
    <source>
        <strain evidence="3">Lindl</strain>
    </source>
</reference>
<dbReference type="InterPro" id="IPR032675">
    <property type="entry name" value="LRR_dom_sf"/>
</dbReference>
<sequence length="547" mass="60872">MRISSATIPTSSSSLLTSASRDRNWFRNQLAVVDDYPPLQLPLRWRDPPPDRTVRNHFRAIISTTRSSATLSSDIYPHSHDSPLLQSHSSSSYANFWLGSPEHTLLSFGDNHSHGKSIVIAVATASDDERNDGDRVQLFLTSIWELYIGYFNNYKSWIPLAIENPRKVVQLDKACCGRTDEISSEVGKLENIDTILLQVNGLAGELPPELGQLCILKSKDLSNNAFTRSEGTGSDTPLEKHLTESIPQHPGMKDRLLFLDFPSCDGTHRERRILLKPEIEKMIYFIADQPSLLVPNSQVVFSALALAQYKVICFFQHVGVAFSKFKAAQVPIESDATDSTVGFLLNGIQSLLCDSKWDKEFIPSANYVVISTDGGLQIGGNPKEPNRLMNKLADRSDSSDDPTTSKSVTLGNIWKVLEASGEVSFLPYAKGRQNAEDCVKSSSEDDMDASEDDCDEDEAMLESVQLLVTSWNQSNQNCCYFSLSVFVREIGEMGEKMVELEKKLQLKKRGKELKRLVQQGAKVVGSTCKKGWKKVQKLAKKINKPSS</sequence>
<proteinExistence type="inferred from homology"/>
<name>A0AAV7G2W4_DENCH</name>
<keyword evidence="4" id="KW-1185">Reference proteome</keyword>
<dbReference type="PANTHER" id="PTHR12093:SF10">
    <property type="entry name" value="MEMBRANE-ASSOCIATED PROTEIN HEM"/>
    <property type="match status" value="1"/>
</dbReference>
<dbReference type="GO" id="GO:0030866">
    <property type="term" value="P:cortical actin cytoskeleton organization"/>
    <property type="evidence" value="ECO:0007669"/>
    <property type="project" value="TreeGrafter"/>
</dbReference>
<gene>
    <name evidence="3" type="ORF">IEQ34_014086</name>
</gene>
<dbReference type="EMBL" id="JAGFBR010000013">
    <property type="protein sequence ID" value="KAH0456179.1"/>
    <property type="molecule type" value="Genomic_DNA"/>
</dbReference>
<dbReference type="GO" id="GO:0016477">
    <property type="term" value="P:cell migration"/>
    <property type="evidence" value="ECO:0007669"/>
    <property type="project" value="TreeGrafter"/>
</dbReference>
<dbReference type="InterPro" id="IPR019137">
    <property type="entry name" value="Nck-associated_protein-1"/>
</dbReference>
<dbReference type="GO" id="GO:0000902">
    <property type="term" value="P:cell morphogenesis"/>
    <property type="evidence" value="ECO:0007669"/>
    <property type="project" value="TreeGrafter"/>
</dbReference>
<evidence type="ECO:0000313" key="3">
    <source>
        <dbReference type="EMBL" id="KAH0456179.1"/>
    </source>
</evidence>
<dbReference type="GO" id="GO:0031209">
    <property type="term" value="C:SCAR complex"/>
    <property type="evidence" value="ECO:0007669"/>
    <property type="project" value="TreeGrafter"/>
</dbReference>
<organism evidence="3 4">
    <name type="scientific">Dendrobium chrysotoxum</name>
    <name type="common">Orchid</name>
    <dbReference type="NCBI Taxonomy" id="161865"/>
    <lineage>
        <taxon>Eukaryota</taxon>
        <taxon>Viridiplantae</taxon>
        <taxon>Streptophyta</taxon>
        <taxon>Embryophyta</taxon>
        <taxon>Tracheophyta</taxon>
        <taxon>Spermatophyta</taxon>
        <taxon>Magnoliopsida</taxon>
        <taxon>Liliopsida</taxon>
        <taxon>Asparagales</taxon>
        <taxon>Orchidaceae</taxon>
        <taxon>Epidendroideae</taxon>
        <taxon>Malaxideae</taxon>
        <taxon>Dendrobiinae</taxon>
        <taxon>Dendrobium</taxon>
    </lineage>
</organism>
<dbReference type="AlphaFoldDB" id="A0AAV7G2W4"/>
<accession>A0AAV7G2W4</accession>
<comment type="similarity">
    <text evidence="1">Belongs to the HEM-1/HEM-2 family.</text>
</comment>